<keyword evidence="7" id="KW-1185">Reference proteome</keyword>
<evidence type="ECO:0000256" key="3">
    <source>
        <dbReference type="ARBA" id="ARBA00023163"/>
    </source>
</evidence>
<dbReference type="Pfam" id="PF00440">
    <property type="entry name" value="TetR_N"/>
    <property type="match status" value="1"/>
</dbReference>
<gene>
    <name evidence="6" type="ORF">GCM10023198_16960</name>
</gene>
<reference evidence="7" key="1">
    <citation type="journal article" date="2019" name="Int. J. Syst. Evol. Microbiol.">
        <title>The Global Catalogue of Microorganisms (GCM) 10K type strain sequencing project: providing services to taxonomists for standard genome sequencing and annotation.</title>
        <authorList>
            <consortium name="The Broad Institute Genomics Platform"/>
            <consortium name="The Broad Institute Genome Sequencing Center for Infectious Disease"/>
            <person name="Wu L."/>
            <person name="Ma J."/>
        </authorList>
    </citation>
    <scope>NUCLEOTIDE SEQUENCE [LARGE SCALE GENOMIC DNA]</scope>
    <source>
        <strain evidence="7">JCM 17975</strain>
    </source>
</reference>
<dbReference type="RefSeq" id="WP_253874418.1">
    <property type="nucleotide sequence ID" value="NZ_BAABHM010000009.1"/>
</dbReference>
<evidence type="ECO:0000313" key="7">
    <source>
        <dbReference type="Proteomes" id="UP001500843"/>
    </source>
</evidence>
<dbReference type="InterPro" id="IPR001647">
    <property type="entry name" value="HTH_TetR"/>
</dbReference>
<dbReference type="Proteomes" id="UP001500843">
    <property type="component" value="Unassembled WGS sequence"/>
</dbReference>
<proteinExistence type="predicted"/>
<dbReference type="InterPro" id="IPR009057">
    <property type="entry name" value="Homeodomain-like_sf"/>
</dbReference>
<evidence type="ECO:0000259" key="5">
    <source>
        <dbReference type="PROSITE" id="PS50977"/>
    </source>
</evidence>
<evidence type="ECO:0000256" key="1">
    <source>
        <dbReference type="ARBA" id="ARBA00023015"/>
    </source>
</evidence>
<organism evidence="6 7">
    <name type="scientific">Promicromonospora umidemergens</name>
    <dbReference type="NCBI Taxonomy" id="629679"/>
    <lineage>
        <taxon>Bacteria</taxon>
        <taxon>Bacillati</taxon>
        <taxon>Actinomycetota</taxon>
        <taxon>Actinomycetes</taxon>
        <taxon>Micrococcales</taxon>
        <taxon>Promicromonosporaceae</taxon>
        <taxon>Promicromonospora</taxon>
    </lineage>
</organism>
<dbReference type="PANTHER" id="PTHR30055:SF234">
    <property type="entry name" value="HTH-TYPE TRANSCRIPTIONAL REGULATOR BETI"/>
    <property type="match status" value="1"/>
</dbReference>
<keyword evidence="3" id="KW-0804">Transcription</keyword>
<keyword evidence="1" id="KW-0805">Transcription regulation</keyword>
<dbReference type="SUPFAM" id="SSF46689">
    <property type="entry name" value="Homeodomain-like"/>
    <property type="match status" value="1"/>
</dbReference>
<dbReference type="EMBL" id="BAABHM010000009">
    <property type="protein sequence ID" value="GAA4697358.1"/>
    <property type="molecule type" value="Genomic_DNA"/>
</dbReference>
<evidence type="ECO:0000256" key="2">
    <source>
        <dbReference type="ARBA" id="ARBA00023125"/>
    </source>
</evidence>
<accession>A0ABP8X210</accession>
<dbReference type="SUPFAM" id="SSF48498">
    <property type="entry name" value="Tetracyclin repressor-like, C-terminal domain"/>
    <property type="match status" value="1"/>
</dbReference>
<name>A0ABP8X210_9MICO</name>
<feature type="DNA-binding region" description="H-T-H motif" evidence="4">
    <location>
        <begin position="39"/>
        <end position="58"/>
    </location>
</feature>
<evidence type="ECO:0000256" key="4">
    <source>
        <dbReference type="PROSITE-ProRule" id="PRU00335"/>
    </source>
</evidence>
<feature type="domain" description="HTH tetR-type" evidence="5">
    <location>
        <begin position="16"/>
        <end position="76"/>
    </location>
</feature>
<dbReference type="InterPro" id="IPR036271">
    <property type="entry name" value="Tet_transcr_reg_TetR-rel_C_sf"/>
</dbReference>
<dbReference type="PANTHER" id="PTHR30055">
    <property type="entry name" value="HTH-TYPE TRANSCRIPTIONAL REGULATOR RUTR"/>
    <property type="match status" value="1"/>
</dbReference>
<dbReference type="PROSITE" id="PS50977">
    <property type="entry name" value="HTH_TETR_2"/>
    <property type="match status" value="1"/>
</dbReference>
<dbReference type="PRINTS" id="PR00455">
    <property type="entry name" value="HTHTETR"/>
</dbReference>
<comment type="caution">
    <text evidence="6">The sequence shown here is derived from an EMBL/GenBank/DDBJ whole genome shotgun (WGS) entry which is preliminary data.</text>
</comment>
<dbReference type="Gene3D" id="1.10.357.10">
    <property type="entry name" value="Tetracycline Repressor, domain 2"/>
    <property type="match status" value="1"/>
</dbReference>
<protein>
    <submittedName>
        <fullName evidence="6">TetR/AcrR family transcriptional regulator</fullName>
    </submittedName>
</protein>
<keyword evidence="2 4" id="KW-0238">DNA-binding</keyword>
<sequence>MSPKLTGGATLAEHKAATREAMIDAFAVLLREVGWQDLKLQEVARSVGVARTAVYNYFPDRTALLLAWSEREMARFMELAERELSDRSDPVDRLQILAKLVLTEFSLQRGAGASVAATLPPGDRAAFFEHVAPLAALVEDLLVHGMDEGVFARADPAVTGQFIMACLETRRTALLAGEKVHTAVEQAVPFVMRALGAPEDRWAAGT</sequence>
<dbReference type="InterPro" id="IPR050109">
    <property type="entry name" value="HTH-type_TetR-like_transc_reg"/>
</dbReference>
<evidence type="ECO:0000313" key="6">
    <source>
        <dbReference type="EMBL" id="GAA4697358.1"/>
    </source>
</evidence>